<keyword evidence="3" id="KW-1185">Reference proteome</keyword>
<proteinExistence type="predicted"/>
<dbReference type="PATRIC" id="fig|718251.5.peg.628"/>
<dbReference type="AlphaFoldDB" id="A0A0H3DQI8"/>
<feature type="signal peptide" evidence="1">
    <location>
        <begin position="1"/>
        <end position="26"/>
    </location>
</feature>
<feature type="chain" id="PRO_5002607833" evidence="1">
    <location>
        <begin position="27"/>
        <end position="119"/>
    </location>
</feature>
<dbReference type="Proteomes" id="UP000002230">
    <property type="component" value="Chromosome"/>
</dbReference>
<keyword evidence="1" id="KW-0732">Signal</keyword>
<evidence type="ECO:0000256" key="1">
    <source>
        <dbReference type="SAM" id="SignalP"/>
    </source>
</evidence>
<name>A0A0H3DQI8_EDWTF</name>
<dbReference type="Gene3D" id="1.20.58.1630">
    <property type="entry name" value="Chaperone lipoprotein PulS/OutS"/>
    <property type="match status" value="1"/>
</dbReference>
<dbReference type="EMBL" id="CP002154">
    <property type="protein sequence ID" value="ADM40736.1"/>
    <property type="molecule type" value="Genomic_DNA"/>
</dbReference>
<dbReference type="InterPro" id="IPR019114">
    <property type="entry name" value="Chap_lipoprot_PulS/OutS-like"/>
</dbReference>
<protein>
    <submittedName>
        <fullName evidence="2">YacC</fullName>
    </submittedName>
</protein>
<dbReference type="Pfam" id="PF09691">
    <property type="entry name" value="T2SS_PulS_OutS"/>
    <property type="match status" value="1"/>
</dbReference>
<sequence>MFSGMKKTSLLVLLLGLLSITTSSRALDEMQAEDLADLTAIFVYLKNDCGYHDLPNNQIKRAIVFFASRNGWDMSNYNTKKMKKLGEESYHDLSRIAMPVETKCKYLARDSLGLLAYAN</sequence>
<dbReference type="NCBIfam" id="NF037975">
    <property type="entry name" value="pilot_rel_YacC"/>
    <property type="match status" value="1"/>
</dbReference>
<evidence type="ECO:0000313" key="2">
    <source>
        <dbReference type="EMBL" id="ADM40736.1"/>
    </source>
</evidence>
<dbReference type="InterPro" id="IPR038432">
    <property type="entry name" value="PulS/OutS-like_sf"/>
</dbReference>
<dbReference type="KEGG" id="etd:ETAF_0612"/>
<evidence type="ECO:0000313" key="3">
    <source>
        <dbReference type="Proteomes" id="UP000002230"/>
    </source>
</evidence>
<accession>A0A0H3DQI8</accession>
<reference evidence="2 3" key="2">
    <citation type="journal article" date="2011" name="BMC Immunol.">
        <title>Comparison of static immersion and intravenous injection systems for exposure of zebrafish embryos to the natural pathogen Edwardsiella tarda.</title>
        <authorList>
            <person name="van Soest J.J."/>
            <person name="Stockhammer O.W."/>
            <person name="Ordas A."/>
            <person name="Bloemberg G.V."/>
            <person name="Spaink H.P."/>
            <person name="Meijer A.H."/>
        </authorList>
    </citation>
    <scope>NUCLEOTIDE SEQUENCE [LARGE SCALE GENOMIC DNA]</scope>
    <source>
        <strain evidence="2 3">FL6-60</strain>
    </source>
</reference>
<gene>
    <name evidence="2" type="primary">yacC</name>
    <name evidence="2" type="ordered locus">ETAF_0612</name>
</gene>
<reference evidence="3" key="1">
    <citation type="submission" date="2010-08" db="EMBL/GenBank/DDBJ databases">
        <title>Genome comparisons of Edwardsiella bacteria analysed using deep sequencing technology.</title>
        <authorList>
            <person name="van Soest J.J."/>
            <person name="Henkel C.V."/>
            <person name="Jansen H.J."/>
            <person name="van den Hondel C.A.M.J.J."/>
            <person name="Bloemberg G.V."/>
            <person name="Meijer A.H."/>
            <person name="Spaink H.P."/>
        </authorList>
    </citation>
    <scope>NUCLEOTIDE SEQUENCE [LARGE SCALE GENOMIC DNA]</scope>
    <source>
        <strain evidence="3">FL6-60</strain>
    </source>
</reference>
<dbReference type="HOGENOM" id="CLU_142137_0_0_6"/>
<organism evidence="2 3">
    <name type="scientific">Edwardsiella tarda (strain FL6-60)</name>
    <dbReference type="NCBI Taxonomy" id="718251"/>
    <lineage>
        <taxon>Bacteria</taxon>
        <taxon>Pseudomonadati</taxon>
        <taxon>Pseudomonadota</taxon>
        <taxon>Gammaproteobacteria</taxon>
        <taxon>Enterobacterales</taxon>
        <taxon>Hafniaceae</taxon>
        <taxon>Edwardsiella</taxon>
    </lineage>
</organism>